<dbReference type="PANTHER" id="PTHR42643">
    <property type="entry name" value="IONOTROPIC RECEPTOR 20A-RELATED"/>
    <property type="match status" value="1"/>
</dbReference>
<evidence type="ECO:0000256" key="2">
    <source>
        <dbReference type="ARBA" id="ARBA00008685"/>
    </source>
</evidence>
<keyword evidence="4" id="KW-1003">Cell membrane</keyword>
<keyword evidence="6 13" id="KW-1133">Transmembrane helix</keyword>
<evidence type="ECO:0000256" key="3">
    <source>
        <dbReference type="ARBA" id="ARBA00022448"/>
    </source>
</evidence>
<evidence type="ECO:0000313" key="16">
    <source>
        <dbReference type="Proteomes" id="UP000318571"/>
    </source>
</evidence>
<dbReference type="Gene3D" id="1.10.287.70">
    <property type="match status" value="1"/>
</dbReference>
<evidence type="ECO:0000256" key="12">
    <source>
        <dbReference type="ARBA" id="ARBA00023303"/>
    </source>
</evidence>
<evidence type="ECO:0000256" key="11">
    <source>
        <dbReference type="ARBA" id="ARBA00023286"/>
    </source>
</evidence>
<evidence type="ECO:0000256" key="1">
    <source>
        <dbReference type="ARBA" id="ARBA00004651"/>
    </source>
</evidence>
<accession>A0A553PKR3</accession>
<sequence>MDPDVPPAVGQVMFQLFHFKNTLIVCNNGTQRLQWKELFKQTRKGIPTHLPDPMAVLNNLQSSLVICAQEYNRTMFQNLFQRNNYFESSVHFPMLFFVTSSLIEYIQSDAESLKLNLNKEIYFLNDANQNLEEIYTHNGHTVRTRILHMVPKDRGYLLTQQFDPFVKRRQNFQGVELRVLFEDQNPYIMFHNYTIPPALPGQTMYCFDRFNASYGMFKEILNALGTELNFTYKACRRFDEQWGTWINGTTTGMINSLQKNEADLIGTSVTLNPERYHVVDYLHPLGTETYAIYIGNPKSESADWRLYSVPFSFELWGFLLSAAFALALTIHIMEFLYVSHDQVDLPQPGSFEGLKEVFQIVPSAWMVFGSYFGRKPQETNSIKKYAGVKIMVFSILLTGNVVFMSYRASITSELSVWELRLPFRNLWELLQSNFKLMTTEGGIIQASFINAEESNILFDVYEYNMKPLGPEAFVRNTKEGLKAILDDKEMAYFYSMESINALNEYHCKTIPAWITDYPGLLSYALPKKSPYTKFMYYKILNLLERGKLAIFKKRWKSNLPECTPNRVVSLGFQKIFTSFLLVVLGAILAFLTFLVELMWAPKHHRKEEDPWTRSQRDALRQLQLVILNKDELLHDRDYLLYELEEVLIKLKTTKFRELIYEK</sequence>
<name>A0A553PKR3_TIGCA</name>
<feature type="non-terminal residue" evidence="15">
    <location>
        <position position="662"/>
    </location>
</feature>
<evidence type="ECO:0000256" key="10">
    <source>
        <dbReference type="ARBA" id="ARBA00023180"/>
    </source>
</evidence>
<evidence type="ECO:0000259" key="14">
    <source>
        <dbReference type="SMART" id="SM00079"/>
    </source>
</evidence>
<dbReference type="PANTHER" id="PTHR42643:SF24">
    <property type="entry name" value="IONOTROPIC RECEPTOR 60A"/>
    <property type="match status" value="1"/>
</dbReference>
<keyword evidence="10" id="KW-0325">Glycoprotein</keyword>
<keyword evidence="16" id="KW-1185">Reference proteome</keyword>
<evidence type="ECO:0000256" key="13">
    <source>
        <dbReference type="SAM" id="Phobius"/>
    </source>
</evidence>
<evidence type="ECO:0000256" key="8">
    <source>
        <dbReference type="ARBA" id="ARBA00023136"/>
    </source>
</evidence>
<comment type="similarity">
    <text evidence="2">Belongs to the glutamate-gated ion channel (TC 1.A.10.1) family.</text>
</comment>
<comment type="caution">
    <text evidence="15">The sequence shown here is derived from an EMBL/GenBank/DDBJ whole genome shotgun (WGS) entry which is preliminary data.</text>
</comment>
<dbReference type="GO" id="GO:0005886">
    <property type="term" value="C:plasma membrane"/>
    <property type="evidence" value="ECO:0007669"/>
    <property type="project" value="UniProtKB-SubCell"/>
</dbReference>
<feature type="transmembrane region" description="Helical" evidence="13">
    <location>
        <begin position="575"/>
        <end position="599"/>
    </location>
</feature>
<comment type="subcellular location">
    <subcellularLocation>
        <location evidence="1">Cell membrane</location>
        <topology evidence="1">Multi-pass membrane protein</topology>
    </subcellularLocation>
</comment>
<evidence type="ECO:0000256" key="7">
    <source>
        <dbReference type="ARBA" id="ARBA00023065"/>
    </source>
</evidence>
<keyword evidence="3" id="KW-0813">Transport</keyword>
<dbReference type="Pfam" id="PF10613">
    <property type="entry name" value="Lig_chan-Glu_bd"/>
    <property type="match status" value="1"/>
</dbReference>
<dbReference type="AlphaFoldDB" id="A0A553PKR3"/>
<evidence type="ECO:0000313" key="15">
    <source>
        <dbReference type="EMBL" id="TRY78277.1"/>
    </source>
</evidence>
<dbReference type="GO" id="GO:0050906">
    <property type="term" value="P:detection of stimulus involved in sensory perception"/>
    <property type="evidence" value="ECO:0007669"/>
    <property type="project" value="UniProtKB-ARBA"/>
</dbReference>
<dbReference type="SMART" id="SM00079">
    <property type="entry name" value="PBPe"/>
    <property type="match status" value="1"/>
</dbReference>
<dbReference type="STRING" id="6832.A0A553PKR3"/>
<dbReference type="GO" id="GO:0015276">
    <property type="term" value="F:ligand-gated monoatomic ion channel activity"/>
    <property type="evidence" value="ECO:0007669"/>
    <property type="project" value="InterPro"/>
</dbReference>
<keyword evidence="5 13" id="KW-0812">Transmembrane</keyword>
<evidence type="ECO:0000256" key="4">
    <source>
        <dbReference type="ARBA" id="ARBA00022475"/>
    </source>
</evidence>
<reference evidence="15 16" key="1">
    <citation type="journal article" date="2018" name="Nat. Ecol. Evol.">
        <title>Genomic signatures of mitonuclear coevolution across populations of Tigriopus californicus.</title>
        <authorList>
            <person name="Barreto F.S."/>
            <person name="Watson E.T."/>
            <person name="Lima T.G."/>
            <person name="Willett C.S."/>
            <person name="Edmands S."/>
            <person name="Li W."/>
            <person name="Burton R.S."/>
        </authorList>
    </citation>
    <scope>NUCLEOTIDE SEQUENCE [LARGE SCALE GENOMIC DNA]</scope>
    <source>
        <strain evidence="15 16">San Diego</strain>
    </source>
</reference>
<dbReference type="SUPFAM" id="SSF53850">
    <property type="entry name" value="Periplasmic binding protein-like II"/>
    <property type="match status" value="1"/>
</dbReference>
<keyword evidence="8 13" id="KW-0472">Membrane</keyword>
<evidence type="ECO:0000256" key="9">
    <source>
        <dbReference type="ARBA" id="ARBA00023170"/>
    </source>
</evidence>
<dbReference type="InterPro" id="IPR019594">
    <property type="entry name" value="Glu/Gly-bd"/>
</dbReference>
<keyword evidence="11" id="KW-1071">Ligand-gated ion channel</keyword>
<keyword evidence="12" id="KW-0407">Ion channel</keyword>
<dbReference type="Proteomes" id="UP000318571">
    <property type="component" value="Chromosome 11"/>
</dbReference>
<evidence type="ECO:0000256" key="5">
    <source>
        <dbReference type="ARBA" id="ARBA00022692"/>
    </source>
</evidence>
<dbReference type="Gene3D" id="3.40.190.10">
    <property type="entry name" value="Periplasmic binding protein-like II"/>
    <property type="match status" value="1"/>
</dbReference>
<proteinExistence type="inferred from homology"/>
<evidence type="ECO:0000256" key="6">
    <source>
        <dbReference type="ARBA" id="ARBA00022989"/>
    </source>
</evidence>
<keyword evidence="7" id="KW-0406">Ion transport</keyword>
<dbReference type="InterPro" id="IPR052192">
    <property type="entry name" value="Insect_Ionotropic_Sensory_Rcpt"/>
</dbReference>
<feature type="domain" description="Ionotropic glutamate receptor C-terminal" evidence="14">
    <location>
        <begin position="203"/>
        <end position="558"/>
    </location>
</feature>
<organism evidence="15 16">
    <name type="scientific">Tigriopus californicus</name>
    <name type="common">Marine copepod</name>
    <dbReference type="NCBI Taxonomy" id="6832"/>
    <lineage>
        <taxon>Eukaryota</taxon>
        <taxon>Metazoa</taxon>
        <taxon>Ecdysozoa</taxon>
        <taxon>Arthropoda</taxon>
        <taxon>Crustacea</taxon>
        <taxon>Multicrustacea</taxon>
        <taxon>Hexanauplia</taxon>
        <taxon>Copepoda</taxon>
        <taxon>Harpacticoida</taxon>
        <taxon>Harpacticidae</taxon>
        <taxon>Tigriopus</taxon>
    </lineage>
</organism>
<protein>
    <recommendedName>
        <fullName evidence="14">Ionotropic glutamate receptor C-terminal domain-containing protein</fullName>
    </recommendedName>
</protein>
<keyword evidence="9" id="KW-0675">Receptor</keyword>
<dbReference type="EMBL" id="VCGU01000003">
    <property type="protein sequence ID" value="TRY78277.1"/>
    <property type="molecule type" value="Genomic_DNA"/>
</dbReference>
<dbReference type="InterPro" id="IPR001320">
    <property type="entry name" value="Iontro_rcpt_C"/>
</dbReference>
<gene>
    <name evidence="15" type="ORF">TCAL_08764</name>
</gene>